<gene>
    <name evidence="2" type="ORF">METZ01_LOCUS373302</name>
</gene>
<feature type="domain" description="Tail specific protease N-terminal" evidence="1">
    <location>
        <begin position="40"/>
        <end position="156"/>
    </location>
</feature>
<dbReference type="InterPro" id="IPR040573">
    <property type="entry name" value="TSP_N"/>
</dbReference>
<dbReference type="AlphaFoldDB" id="A0A382TGD6"/>
<proteinExistence type="predicted"/>
<sequence length="157" mass="18150">MKNTISLIAAITFLSGPLGQSVELSEKDSGKIARVVGFLLSNTHFKRTPLNDDISKAFLRKYMESLDYSRMVFLESDYEEFEAKYGTLLDNLTKRGDVSPAFEIHKRYFSRLKTAHGWLNDIIWSDLNFTVEESFVPNRTKANWPTTEGEARELWRM</sequence>
<organism evidence="2">
    <name type="scientific">marine metagenome</name>
    <dbReference type="NCBI Taxonomy" id="408172"/>
    <lineage>
        <taxon>unclassified sequences</taxon>
        <taxon>metagenomes</taxon>
        <taxon>ecological metagenomes</taxon>
    </lineage>
</organism>
<dbReference type="EMBL" id="UINC01135971">
    <property type="protein sequence ID" value="SVD20448.1"/>
    <property type="molecule type" value="Genomic_DNA"/>
</dbReference>
<name>A0A382TGD6_9ZZZZ</name>
<evidence type="ECO:0000313" key="2">
    <source>
        <dbReference type="EMBL" id="SVD20448.1"/>
    </source>
</evidence>
<reference evidence="2" key="1">
    <citation type="submission" date="2018-05" db="EMBL/GenBank/DDBJ databases">
        <authorList>
            <person name="Lanie J.A."/>
            <person name="Ng W.-L."/>
            <person name="Kazmierczak K.M."/>
            <person name="Andrzejewski T.M."/>
            <person name="Davidsen T.M."/>
            <person name="Wayne K.J."/>
            <person name="Tettelin H."/>
            <person name="Glass J.I."/>
            <person name="Rusch D."/>
            <person name="Podicherti R."/>
            <person name="Tsui H.-C.T."/>
            <person name="Winkler M.E."/>
        </authorList>
    </citation>
    <scope>NUCLEOTIDE SEQUENCE</scope>
</reference>
<feature type="non-terminal residue" evidence="2">
    <location>
        <position position="157"/>
    </location>
</feature>
<protein>
    <recommendedName>
        <fullName evidence="1">Tail specific protease N-terminal domain-containing protein</fullName>
    </recommendedName>
</protein>
<evidence type="ECO:0000259" key="1">
    <source>
        <dbReference type="Pfam" id="PF17804"/>
    </source>
</evidence>
<accession>A0A382TGD6</accession>
<dbReference type="Pfam" id="PF17804">
    <property type="entry name" value="TSP_NTD"/>
    <property type="match status" value="1"/>
</dbReference>